<dbReference type="EMBL" id="JAHZST010000003">
    <property type="protein sequence ID" value="MBW8183331.1"/>
    <property type="molecule type" value="Genomic_DNA"/>
</dbReference>
<protein>
    <submittedName>
        <fullName evidence="1">DUF3012 domain-containing protein</fullName>
    </submittedName>
</protein>
<name>A0ABS7E2D6_9GAMM</name>
<dbReference type="Proteomes" id="UP001195963">
    <property type="component" value="Unassembled WGS sequence"/>
</dbReference>
<reference evidence="1 2" key="1">
    <citation type="submission" date="2021-07" db="EMBL/GenBank/DDBJ databases">
        <title>Shewanella sp. nov, isolated from SCS.</title>
        <authorList>
            <person name="Cao W.R."/>
        </authorList>
    </citation>
    <scope>NUCLEOTIDE SEQUENCE [LARGE SCALE GENOMIC DNA]</scope>
    <source>
        <strain evidence="1 2">NR704-98</strain>
    </source>
</reference>
<dbReference type="Pfam" id="PF11216">
    <property type="entry name" value="DUF3012"/>
    <property type="match status" value="1"/>
</dbReference>
<accession>A0ABS7E2D6</accession>
<organism evidence="1 2">
    <name type="scientific">Shewanella nanhaiensis</name>
    <dbReference type="NCBI Taxonomy" id="2864872"/>
    <lineage>
        <taxon>Bacteria</taxon>
        <taxon>Pseudomonadati</taxon>
        <taxon>Pseudomonadota</taxon>
        <taxon>Gammaproteobacteria</taxon>
        <taxon>Alteromonadales</taxon>
        <taxon>Shewanellaceae</taxon>
        <taxon>Shewanella</taxon>
    </lineage>
</organism>
<dbReference type="RefSeq" id="WP_220108986.1">
    <property type="nucleotide sequence ID" value="NZ_JAHZST010000003.1"/>
</dbReference>
<sequence>MASVFVLSLSGCAPEVGSEKWCKQMSEKDKGDWSTNEATDYAKHCVFK</sequence>
<proteinExistence type="predicted"/>
<dbReference type="InterPro" id="IPR021379">
    <property type="entry name" value="DUF3012"/>
</dbReference>
<evidence type="ECO:0000313" key="1">
    <source>
        <dbReference type="EMBL" id="MBW8183331.1"/>
    </source>
</evidence>
<keyword evidence="2" id="KW-1185">Reference proteome</keyword>
<comment type="caution">
    <text evidence="1">The sequence shown here is derived from an EMBL/GenBank/DDBJ whole genome shotgun (WGS) entry which is preliminary data.</text>
</comment>
<gene>
    <name evidence="1" type="ORF">K0625_06605</name>
</gene>
<evidence type="ECO:0000313" key="2">
    <source>
        <dbReference type="Proteomes" id="UP001195963"/>
    </source>
</evidence>